<evidence type="ECO:0000313" key="2">
    <source>
        <dbReference type="EMBL" id="KTD08390.1"/>
    </source>
</evidence>
<reference evidence="2 3" key="1">
    <citation type="submission" date="2015-11" db="EMBL/GenBank/DDBJ databases">
        <title>Genomic analysis of 38 Legionella species identifies large and diverse effector repertoires.</title>
        <authorList>
            <person name="Burstein D."/>
            <person name="Amaro F."/>
            <person name="Zusman T."/>
            <person name="Lifshitz Z."/>
            <person name="Cohen O."/>
            <person name="Gilbert J.A."/>
            <person name="Pupko T."/>
            <person name="Shuman H.A."/>
            <person name="Segal G."/>
        </authorList>
    </citation>
    <scope>NUCLEOTIDE SEQUENCE [LARGE SCALE GENOMIC DNA]</scope>
    <source>
        <strain evidence="2 3">JA-26-G1-E2</strain>
    </source>
</reference>
<dbReference type="PATRIC" id="fig|455.5.peg.2720"/>
<dbReference type="Pfam" id="PF06634">
    <property type="entry name" value="DUF1156"/>
    <property type="match status" value="1"/>
</dbReference>
<name>A0A0W0UL77_9GAMM</name>
<dbReference type="STRING" id="455.Ljam_2585"/>
<evidence type="ECO:0000259" key="1">
    <source>
        <dbReference type="Pfam" id="PF06634"/>
    </source>
</evidence>
<sequence length="952" mass="106083">MSKIKIPKKLIEVALPLDDINEQATREKSIRKGHPSTLHLWWARRPLATARAILFAQLVNDPGGDRGWYKGKTKKQADLERERLFEIIREMVKWENLNNEELLDRARQEIVKSWKETCELNEGKFGFDPDVLPEFHDPFSGGGTIPVEAQRLGLKPISTDLNPVAVTINKAMIEIPPRFANQPPIGPELENQKTIPIQDWKLATGLAEDVRRYAKVLSDKAFEAIGDYYPKLKVHESFGGEDATVIAWLWGRTVASPNPAAQGKHVPLVSTFWLCKKKGKEVYIKPMVDGLEYKFELHRGIPEKPEEIKSGTKSARGANFTCILTGSPITADYVKAEGKAGRMGWKLLGIVAEGKKGRLYAEATPEQEEIGLSAKPNWRPDFPLSTHPQYMSVTNYGPSVVADLFMDRQTLALNTFAEKLTEMHKLIHADALKAGMEDDNTTLNEGGYGATAYADAICIYLGLGISRLANRQSTNTFWENSAEKIQQVFARHALPMIWDTAEGNPFSNSSGNFYGQIEYLANSIATLPAEGKEGVAFQKDAQSADYKNQVISTDPPYYDNIPYADLSDFFYVWLRRSLKNFLPDTYSTMLVPKHEELVADQKRHGGRENAEKFFMKGMTDVMHQIAVNSHPAFPVTIYYAFRSSETNESGTSSTGWETFLEAVIRAGFVISGTWPVRTELTGNLKKNFNALASSIVLVCHRRETGSGTISRREFQRELRSQLPEALDAMMGGTLGQSVVKPVDIAQSAIGPGMAIYSKYEAVLNQDGTSMSVHDALKIINKTKDEILGGVGSEDADTGFCIDWFTSVGWSAGNFGDADILAQAKGTSLPRVNASGVIKSGSGKVRLLKWNEYPTDWDPKTDNHMPIWEACHHMIREMNQNGEDSAGALLARMPEKGEQIRQLAYHLYTLCERKKWAEEARAYNELIGSWHAIIAASHVVGHRGTQLGLELEF</sequence>
<protein>
    <recommendedName>
        <fullName evidence="1">DUF1156 domain-containing protein</fullName>
    </recommendedName>
</protein>
<proteinExistence type="predicted"/>
<dbReference type="EMBL" id="LNYG01000013">
    <property type="protein sequence ID" value="KTD08390.1"/>
    <property type="molecule type" value="Genomic_DNA"/>
</dbReference>
<accession>A0A0W0UL77</accession>
<feature type="domain" description="DUF1156" evidence="1">
    <location>
        <begin position="14"/>
        <end position="87"/>
    </location>
</feature>
<dbReference type="RefSeq" id="WP_058450412.1">
    <property type="nucleotide sequence ID" value="NZ_CAAAJF010000001.1"/>
</dbReference>
<gene>
    <name evidence="2" type="ORF">Ljam_2585</name>
</gene>
<dbReference type="AlphaFoldDB" id="A0A0W0UL77"/>
<evidence type="ECO:0000313" key="3">
    <source>
        <dbReference type="Proteomes" id="UP000054715"/>
    </source>
</evidence>
<organism evidence="2 3">
    <name type="scientific">Legionella jamestowniensis</name>
    <dbReference type="NCBI Taxonomy" id="455"/>
    <lineage>
        <taxon>Bacteria</taxon>
        <taxon>Pseudomonadati</taxon>
        <taxon>Pseudomonadota</taxon>
        <taxon>Gammaproteobacteria</taxon>
        <taxon>Legionellales</taxon>
        <taxon>Legionellaceae</taxon>
        <taxon>Legionella</taxon>
    </lineage>
</organism>
<dbReference type="Proteomes" id="UP000054715">
    <property type="component" value="Unassembled WGS sequence"/>
</dbReference>
<dbReference type="InterPro" id="IPR009537">
    <property type="entry name" value="DUF1156"/>
</dbReference>
<comment type="caution">
    <text evidence="2">The sequence shown here is derived from an EMBL/GenBank/DDBJ whole genome shotgun (WGS) entry which is preliminary data.</text>
</comment>
<dbReference type="OrthoDB" id="3197274at2"/>